<dbReference type="EMBL" id="SRLO01001334">
    <property type="protein sequence ID" value="TNN38821.1"/>
    <property type="molecule type" value="Genomic_DNA"/>
</dbReference>
<evidence type="ECO:0000313" key="1">
    <source>
        <dbReference type="EMBL" id="TNN38821.1"/>
    </source>
</evidence>
<keyword evidence="2" id="KW-1185">Reference proteome</keyword>
<name>A0A4Z2FCY2_9TELE</name>
<evidence type="ECO:0000313" key="2">
    <source>
        <dbReference type="Proteomes" id="UP000314294"/>
    </source>
</evidence>
<gene>
    <name evidence="1" type="ORF">EYF80_051005</name>
</gene>
<organism evidence="1 2">
    <name type="scientific">Liparis tanakae</name>
    <name type="common">Tanaka's snailfish</name>
    <dbReference type="NCBI Taxonomy" id="230148"/>
    <lineage>
        <taxon>Eukaryota</taxon>
        <taxon>Metazoa</taxon>
        <taxon>Chordata</taxon>
        <taxon>Craniata</taxon>
        <taxon>Vertebrata</taxon>
        <taxon>Euteleostomi</taxon>
        <taxon>Actinopterygii</taxon>
        <taxon>Neopterygii</taxon>
        <taxon>Teleostei</taxon>
        <taxon>Neoteleostei</taxon>
        <taxon>Acanthomorphata</taxon>
        <taxon>Eupercaria</taxon>
        <taxon>Perciformes</taxon>
        <taxon>Cottioidei</taxon>
        <taxon>Cottales</taxon>
        <taxon>Liparidae</taxon>
        <taxon>Liparis</taxon>
    </lineage>
</organism>
<sequence>METVSHVERALGLGRLLLGAVANQSGALGQAKVKDHKSTESYLINRETVVLNSHQRCWSRRPSPGRPIGGLLQTKGKAMAAFDWRVLEGGGTAGSGCCHGSPSRTCVRWALGASWSCSPCTLLYGDRRGQLGVVGGLVPILVPGVRCQLSPSPSPTIMSYWE</sequence>
<accession>A0A4Z2FCY2</accession>
<proteinExistence type="predicted"/>
<protein>
    <submittedName>
        <fullName evidence="1">Uncharacterized protein</fullName>
    </submittedName>
</protein>
<dbReference type="Proteomes" id="UP000314294">
    <property type="component" value="Unassembled WGS sequence"/>
</dbReference>
<reference evidence="1 2" key="1">
    <citation type="submission" date="2019-03" db="EMBL/GenBank/DDBJ databases">
        <title>First draft genome of Liparis tanakae, snailfish: a comprehensive survey of snailfish specific genes.</title>
        <authorList>
            <person name="Kim W."/>
            <person name="Song I."/>
            <person name="Jeong J.-H."/>
            <person name="Kim D."/>
            <person name="Kim S."/>
            <person name="Ryu S."/>
            <person name="Song J.Y."/>
            <person name="Lee S.K."/>
        </authorList>
    </citation>
    <scope>NUCLEOTIDE SEQUENCE [LARGE SCALE GENOMIC DNA]</scope>
    <source>
        <tissue evidence="1">Muscle</tissue>
    </source>
</reference>
<comment type="caution">
    <text evidence="1">The sequence shown here is derived from an EMBL/GenBank/DDBJ whole genome shotgun (WGS) entry which is preliminary data.</text>
</comment>
<dbReference type="AlphaFoldDB" id="A0A4Z2FCY2"/>